<reference evidence="4 5" key="1">
    <citation type="journal article" date="2020" name="Microbiol. Resour. Announc.">
        <title>Draft Genome Sequence of a Cladosporium Species Isolated from the Mesophotic Ascidian Didemnum maculosum.</title>
        <authorList>
            <person name="Gioti A."/>
            <person name="Siaperas R."/>
            <person name="Nikolaivits E."/>
            <person name="Le Goff G."/>
            <person name="Ouazzani J."/>
            <person name="Kotoulas G."/>
            <person name="Topakas E."/>
        </authorList>
    </citation>
    <scope>NUCLEOTIDE SEQUENCE [LARGE SCALE GENOMIC DNA]</scope>
    <source>
        <strain evidence="4 5">TM138-S3</strain>
    </source>
</reference>
<name>A0AB34KE26_9PEZI</name>
<dbReference type="EMBL" id="JAAQHG020000079">
    <property type="protein sequence ID" value="KAL1582022.1"/>
    <property type="molecule type" value="Genomic_DNA"/>
</dbReference>
<keyword evidence="1" id="KW-0175">Coiled coil</keyword>
<dbReference type="PANTHER" id="PTHR47843:SF2">
    <property type="entry name" value="BTB DOMAIN-CONTAINING PROTEIN"/>
    <property type="match status" value="1"/>
</dbReference>
<dbReference type="SUPFAM" id="SSF54695">
    <property type="entry name" value="POZ domain"/>
    <property type="match status" value="1"/>
</dbReference>
<feature type="domain" description="BTB" evidence="3">
    <location>
        <begin position="18"/>
        <end position="87"/>
    </location>
</feature>
<proteinExistence type="predicted"/>
<dbReference type="Proteomes" id="UP000803884">
    <property type="component" value="Unassembled WGS sequence"/>
</dbReference>
<dbReference type="PANTHER" id="PTHR47843">
    <property type="entry name" value="BTB DOMAIN-CONTAINING PROTEIN-RELATED"/>
    <property type="match status" value="1"/>
</dbReference>
<organism evidence="4 5">
    <name type="scientific">Cladosporium halotolerans</name>
    <dbReference type="NCBI Taxonomy" id="1052096"/>
    <lineage>
        <taxon>Eukaryota</taxon>
        <taxon>Fungi</taxon>
        <taxon>Dikarya</taxon>
        <taxon>Ascomycota</taxon>
        <taxon>Pezizomycotina</taxon>
        <taxon>Dothideomycetes</taxon>
        <taxon>Dothideomycetidae</taxon>
        <taxon>Cladosporiales</taxon>
        <taxon>Cladosporiaceae</taxon>
        <taxon>Cladosporium</taxon>
    </lineage>
</organism>
<feature type="compositionally biased region" description="Low complexity" evidence="2">
    <location>
        <begin position="266"/>
        <end position="289"/>
    </location>
</feature>
<dbReference type="AlphaFoldDB" id="A0AB34KE26"/>
<gene>
    <name evidence="4" type="ORF">WHR41_09420</name>
</gene>
<evidence type="ECO:0000256" key="1">
    <source>
        <dbReference type="SAM" id="Coils"/>
    </source>
</evidence>
<dbReference type="Gene3D" id="3.30.710.10">
    <property type="entry name" value="Potassium Channel Kv1.1, Chain A"/>
    <property type="match status" value="1"/>
</dbReference>
<dbReference type="InterPro" id="IPR000210">
    <property type="entry name" value="BTB/POZ_dom"/>
</dbReference>
<keyword evidence="5" id="KW-1185">Reference proteome</keyword>
<comment type="caution">
    <text evidence="4">The sequence shown here is derived from an EMBL/GenBank/DDBJ whole genome shotgun (WGS) entry which is preliminary data.</text>
</comment>
<evidence type="ECO:0000259" key="3">
    <source>
        <dbReference type="PROSITE" id="PS50097"/>
    </source>
</evidence>
<evidence type="ECO:0000313" key="5">
    <source>
        <dbReference type="Proteomes" id="UP000803884"/>
    </source>
</evidence>
<dbReference type="PROSITE" id="PS50097">
    <property type="entry name" value="BTB"/>
    <property type="match status" value="1"/>
</dbReference>
<sequence length="602" mass="67441">MPRDPRLPPSAWRSYQGAITTLVVGEQEAEYKVHETLLREASDFFASAVKEEWKEGQKQRIPLPDDSASVVDLYLQWLYTRRIIIREGLVEEQKGAKEEKEDEEEGGEKKEGEGEEEGNDGHEFDVLTGAFVFGEKVQDGDFKDAVVDALIHTVAAPDEKGVRWYPTAQSVDRAYIGTPEGSPIRRLRELERTRWQTAGKASDSRRKRSKKSHPIIADSGDEEGDAGIEDKDSGESTKLHEDDTTDSHDSHLRPADIVSTLQQAVSLPSQRASTSSPSPSPVTPVAKPSVHASVKETGEEIIESGRVEAAATLKLGLGKRSLTLQRVSDTILDAVFAIAGPNAMEDLLGLCRKWREGLIYHTRQAVEDKIAALRADWESRLPDNDQKPAIVEVHVAAYWASADDADDFVRAIIRRGRLADFWEAFQSPLRPCVKPNPGWKKKFGEVKRSRLLEANQDLNLKGKEYEKKARQFERQLQYGERWARLRCEFGPGIFALLPSAVVTNRWVEQELSATEFDAWLSVLRRHNPPDPLIVERAWHLVEEALSGRPPSERLRLEDASFADLGRDCRDPSILLPLVDIQGGGEDESFDRDGAFLEEGDIT</sequence>
<feature type="region of interest" description="Disordered" evidence="2">
    <location>
        <begin position="185"/>
        <end position="251"/>
    </location>
</feature>
<feature type="compositionally biased region" description="Basic and acidic residues" evidence="2">
    <location>
        <begin position="228"/>
        <end position="251"/>
    </location>
</feature>
<feature type="coiled-coil region" evidence="1">
    <location>
        <begin position="448"/>
        <end position="475"/>
    </location>
</feature>
<dbReference type="Pfam" id="PF00651">
    <property type="entry name" value="BTB"/>
    <property type="match status" value="1"/>
</dbReference>
<dbReference type="CDD" id="cd18186">
    <property type="entry name" value="BTB_POZ_ZBTB_KLHL-like"/>
    <property type="match status" value="1"/>
</dbReference>
<evidence type="ECO:0000256" key="2">
    <source>
        <dbReference type="SAM" id="MobiDB-lite"/>
    </source>
</evidence>
<dbReference type="GeneID" id="96010861"/>
<protein>
    <recommendedName>
        <fullName evidence="3">BTB domain-containing protein</fullName>
    </recommendedName>
</protein>
<feature type="region of interest" description="Disordered" evidence="2">
    <location>
        <begin position="93"/>
        <end position="122"/>
    </location>
</feature>
<dbReference type="InterPro" id="IPR011333">
    <property type="entry name" value="SKP1/BTB/POZ_sf"/>
</dbReference>
<feature type="region of interest" description="Disordered" evidence="2">
    <location>
        <begin position="264"/>
        <end position="291"/>
    </location>
</feature>
<dbReference type="RefSeq" id="XP_069225129.1">
    <property type="nucleotide sequence ID" value="XM_069378023.1"/>
</dbReference>
<accession>A0AB34KE26</accession>
<evidence type="ECO:0000313" key="4">
    <source>
        <dbReference type="EMBL" id="KAL1582022.1"/>
    </source>
</evidence>